<dbReference type="OMA" id="ICIVVYM"/>
<dbReference type="PANTHER" id="PTHR33018">
    <property type="entry name" value="OS10G0338966 PROTEIN-RELATED"/>
    <property type="match status" value="1"/>
</dbReference>
<accession>A0A2P6PNZ7</accession>
<sequence>MRLANMAEVTGTLIVLYMRYLYDVLKESKMLDMVGFIDPAMTGEKGCGSATSRSRSVKDCLISASPNQISLLPYNASVHWMLTVIDPDNEIVYFMDPLRRRL</sequence>
<proteinExistence type="predicted"/>
<dbReference type="SUPFAM" id="SSF54001">
    <property type="entry name" value="Cysteine proteinases"/>
    <property type="match status" value="1"/>
</dbReference>
<protein>
    <submittedName>
        <fullName evidence="1">Uncharacterized protein</fullName>
    </submittedName>
</protein>
<dbReference type="Proteomes" id="UP000238479">
    <property type="component" value="Chromosome 6"/>
</dbReference>
<gene>
    <name evidence="1" type="ORF">RchiOBHm_Chr6g0263841</name>
</gene>
<evidence type="ECO:0000313" key="2">
    <source>
        <dbReference type="Proteomes" id="UP000238479"/>
    </source>
</evidence>
<comment type="caution">
    <text evidence="1">The sequence shown here is derived from an EMBL/GenBank/DDBJ whole genome shotgun (WGS) entry which is preliminary data.</text>
</comment>
<dbReference type="Gramene" id="PRQ23663">
    <property type="protein sequence ID" value="PRQ23663"/>
    <property type="gene ID" value="RchiOBHm_Chr6g0263841"/>
</dbReference>
<dbReference type="Gene3D" id="3.40.395.10">
    <property type="entry name" value="Adenoviral Proteinase, Chain A"/>
    <property type="match status" value="1"/>
</dbReference>
<keyword evidence="2" id="KW-1185">Reference proteome</keyword>
<dbReference type="InterPro" id="IPR038765">
    <property type="entry name" value="Papain-like_cys_pep_sf"/>
</dbReference>
<name>A0A2P6PNZ7_ROSCH</name>
<dbReference type="AlphaFoldDB" id="A0A2P6PNZ7"/>
<evidence type="ECO:0000313" key="1">
    <source>
        <dbReference type="EMBL" id="PRQ23663.1"/>
    </source>
</evidence>
<organism evidence="1 2">
    <name type="scientific">Rosa chinensis</name>
    <name type="common">China rose</name>
    <dbReference type="NCBI Taxonomy" id="74649"/>
    <lineage>
        <taxon>Eukaryota</taxon>
        <taxon>Viridiplantae</taxon>
        <taxon>Streptophyta</taxon>
        <taxon>Embryophyta</taxon>
        <taxon>Tracheophyta</taxon>
        <taxon>Spermatophyta</taxon>
        <taxon>Magnoliopsida</taxon>
        <taxon>eudicotyledons</taxon>
        <taxon>Gunneridae</taxon>
        <taxon>Pentapetalae</taxon>
        <taxon>rosids</taxon>
        <taxon>fabids</taxon>
        <taxon>Rosales</taxon>
        <taxon>Rosaceae</taxon>
        <taxon>Rosoideae</taxon>
        <taxon>Rosoideae incertae sedis</taxon>
        <taxon>Rosa</taxon>
    </lineage>
</organism>
<dbReference type="PANTHER" id="PTHR33018:SF31">
    <property type="entry name" value="TRANSPOSASE, PTTA_EN_SPM, PLANT"/>
    <property type="match status" value="1"/>
</dbReference>
<reference evidence="1 2" key="1">
    <citation type="journal article" date="2018" name="Nat. Genet.">
        <title>The Rosa genome provides new insights in the design of modern roses.</title>
        <authorList>
            <person name="Bendahmane M."/>
        </authorList>
    </citation>
    <scope>NUCLEOTIDE SEQUENCE [LARGE SCALE GENOMIC DNA]</scope>
    <source>
        <strain evidence="2">cv. Old Blush</strain>
    </source>
</reference>
<dbReference type="EMBL" id="PDCK01000044">
    <property type="protein sequence ID" value="PRQ23663.1"/>
    <property type="molecule type" value="Genomic_DNA"/>
</dbReference>